<proteinExistence type="predicted"/>
<accession>A0ABR2TD67</accession>
<sequence length="99" mass="11471">MTKLWLPSRLFKEGSTLADLSLWISPQPLIFKGNTRRTTVTVGVIIILCTSRHECEGSGRRKHGSPRRSRSPPSTREVSKERRAKIEQWNQEREEKEKV</sequence>
<feature type="compositionally biased region" description="Basic residues" evidence="1">
    <location>
        <begin position="60"/>
        <end position="70"/>
    </location>
</feature>
<dbReference type="EMBL" id="JBBPBN010000006">
    <property type="protein sequence ID" value="KAK9035440.1"/>
    <property type="molecule type" value="Genomic_DNA"/>
</dbReference>
<evidence type="ECO:0000256" key="1">
    <source>
        <dbReference type="SAM" id="MobiDB-lite"/>
    </source>
</evidence>
<gene>
    <name evidence="2" type="ORF">V6N11_077480</name>
</gene>
<feature type="compositionally biased region" description="Basic and acidic residues" evidence="1">
    <location>
        <begin position="77"/>
        <end position="99"/>
    </location>
</feature>
<protein>
    <submittedName>
        <fullName evidence="2">Uncharacterized protein</fullName>
    </submittedName>
</protein>
<feature type="region of interest" description="Disordered" evidence="1">
    <location>
        <begin position="56"/>
        <end position="99"/>
    </location>
</feature>
<reference evidence="2 3" key="1">
    <citation type="journal article" date="2024" name="G3 (Bethesda)">
        <title>Genome assembly of Hibiscus sabdariffa L. provides insights into metabolisms of medicinal natural products.</title>
        <authorList>
            <person name="Kim T."/>
        </authorList>
    </citation>
    <scope>NUCLEOTIDE SEQUENCE [LARGE SCALE GENOMIC DNA]</scope>
    <source>
        <strain evidence="2">TK-2024</strain>
        <tissue evidence="2">Old leaves</tissue>
    </source>
</reference>
<organism evidence="2 3">
    <name type="scientific">Hibiscus sabdariffa</name>
    <name type="common">roselle</name>
    <dbReference type="NCBI Taxonomy" id="183260"/>
    <lineage>
        <taxon>Eukaryota</taxon>
        <taxon>Viridiplantae</taxon>
        <taxon>Streptophyta</taxon>
        <taxon>Embryophyta</taxon>
        <taxon>Tracheophyta</taxon>
        <taxon>Spermatophyta</taxon>
        <taxon>Magnoliopsida</taxon>
        <taxon>eudicotyledons</taxon>
        <taxon>Gunneridae</taxon>
        <taxon>Pentapetalae</taxon>
        <taxon>rosids</taxon>
        <taxon>malvids</taxon>
        <taxon>Malvales</taxon>
        <taxon>Malvaceae</taxon>
        <taxon>Malvoideae</taxon>
        <taxon>Hibiscus</taxon>
    </lineage>
</organism>
<comment type="caution">
    <text evidence="2">The sequence shown here is derived from an EMBL/GenBank/DDBJ whole genome shotgun (WGS) entry which is preliminary data.</text>
</comment>
<evidence type="ECO:0000313" key="2">
    <source>
        <dbReference type="EMBL" id="KAK9035440.1"/>
    </source>
</evidence>
<keyword evidence="3" id="KW-1185">Reference proteome</keyword>
<evidence type="ECO:0000313" key="3">
    <source>
        <dbReference type="Proteomes" id="UP001396334"/>
    </source>
</evidence>
<name>A0ABR2TD67_9ROSI</name>
<dbReference type="Proteomes" id="UP001396334">
    <property type="component" value="Unassembled WGS sequence"/>
</dbReference>